<gene>
    <name evidence="1" type="ORF">QN277_005058</name>
</gene>
<reference evidence="1" key="1">
    <citation type="submission" date="2023-10" db="EMBL/GenBank/DDBJ databases">
        <title>Chromosome-level genome of the transformable northern wattle, Acacia crassicarpa.</title>
        <authorList>
            <person name="Massaro I."/>
            <person name="Sinha N.R."/>
            <person name="Poethig S."/>
            <person name="Leichty A.R."/>
        </authorList>
    </citation>
    <scope>NUCLEOTIDE SEQUENCE</scope>
    <source>
        <strain evidence="1">Acra3RX</strain>
        <tissue evidence="1">Leaf</tissue>
    </source>
</reference>
<dbReference type="AlphaFoldDB" id="A0AAE1IVM5"/>
<sequence length="123" mass="14101">MFSISSILKEARDVTVNSLESLLLFICDPWGQLKQIKWPKISKMMMMQAKRIACDFEESKANEFENVDTALESLIGRKHSSMEGFQNHLANSKMCIQDLEVGVEILSTQLIRARVQLLNIFNH</sequence>
<comment type="caution">
    <text evidence="1">The sequence shown here is derived from an EMBL/GenBank/DDBJ whole genome shotgun (WGS) entry which is preliminary data.</text>
</comment>
<keyword evidence="2" id="KW-1185">Reference proteome</keyword>
<evidence type="ECO:0000313" key="1">
    <source>
        <dbReference type="EMBL" id="KAK4258627.1"/>
    </source>
</evidence>
<dbReference type="Proteomes" id="UP001293593">
    <property type="component" value="Unassembled WGS sequence"/>
</dbReference>
<dbReference type="InterPro" id="IPR004320">
    <property type="entry name" value="BPS1_pln"/>
</dbReference>
<dbReference type="PANTHER" id="PTHR33070:SF129">
    <property type="entry name" value="DUF241 DOMAIN PROTEIN"/>
    <property type="match status" value="1"/>
</dbReference>
<protein>
    <submittedName>
        <fullName evidence="1">Uncharacterized protein</fullName>
    </submittedName>
</protein>
<dbReference type="PANTHER" id="PTHR33070">
    <property type="entry name" value="OS06G0725500 PROTEIN"/>
    <property type="match status" value="1"/>
</dbReference>
<evidence type="ECO:0000313" key="2">
    <source>
        <dbReference type="Proteomes" id="UP001293593"/>
    </source>
</evidence>
<proteinExistence type="predicted"/>
<dbReference type="GO" id="GO:0048367">
    <property type="term" value="P:shoot system development"/>
    <property type="evidence" value="ECO:0007669"/>
    <property type="project" value="InterPro"/>
</dbReference>
<dbReference type="Pfam" id="PF03087">
    <property type="entry name" value="BPS1"/>
    <property type="match status" value="1"/>
</dbReference>
<accession>A0AAE1IVM5</accession>
<organism evidence="1 2">
    <name type="scientific">Acacia crassicarpa</name>
    <name type="common">northern wattle</name>
    <dbReference type="NCBI Taxonomy" id="499986"/>
    <lineage>
        <taxon>Eukaryota</taxon>
        <taxon>Viridiplantae</taxon>
        <taxon>Streptophyta</taxon>
        <taxon>Embryophyta</taxon>
        <taxon>Tracheophyta</taxon>
        <taxon>Spermatophyta</taxon>
        <taxon>Magnoliopsida</taxon>
        <taxon>eudicotyledons</taxon>
        <taxon>Gunneridae</taxon>
        <taxon>Pentapetalae</taxon>
        <taxon>rosids</taxon>
        <taxon>fabids</taxon>
        <taxon>Fabales</taxon>
        <taxon>Fabaceae</taxon>
        <taxon>Caesalpinioideae</taxon>
        <taxon>mimosoid clade</taxon>
        <taxon>Acacieae</taxon>
        <taxon>Acacia</taxon>
    </lineage>
</organism>
<name>A0AAE1IVM5_9FABA</name>
<dbReference type="GO" id="GO:0048364">
    <property type="term" value="P:root development"/>
    <property type="evidence" value="ECO:0007669"/>
    <property type="project" value="InterPro"/>
</dbReference>
<dbReference type="EMBL" id="JAWXYG010000011">
    <property type="protein sequence ID" value="KAK4258627.1"/>
    <property type="molecule type" value="Genomic_DNA"/>
</dbReference>